<protein>
    <submittedName>
        <fullName evidence="6">PHD finger protein ING1 isoform C</fullName>
    </submittedName>
</protein>
<keyword evidence="3" id="KW-0804">Transcription</keyword>
<sequence length="215" mass="24693">MSFLEEFQANLDSLPVILQKKYALLRDLDKSLHDIQRQNEQRCEQEIEDIRRGVRSGNITPDTSVIRFSDEALDEQNHSIRVADEKVALAVQAYDLVDTHIQHLDQYLKRFGEEIRRERENAAITGVPASGSEGNTKSGRGNESGTGRGGRKKYVTLLEIILIDFLIAYNLCDAYPLCFSTVTYLHSLHTDSRLPLWYFVMCWTREINTLNSELR</sequence>
<feature type="domain" description="Inhibitor of growth protein N-terminal histone-binding" evidence="5">
    <location>
        <begin position="3"/>
        <end position="111"/>
    </location>
</feature>
<evidence type="ECO:0000256" key="2">
    <source>
        <dbReference type="ARBA" id="ARBA00023015"/>
    </source>
</evidence>
<dbReference type="SMART" id="SM01408">
    <property type="entry name" value="ING"/>
    <property type="match status" value="1"/>
</dbReference>
<name>A0A445ILR1_GLYSO</name>
<dbReference type="Proteomes" id="UP000289340">
    <property type="component" value="Chromosome 10"/>
</dbReference>
<dbReference type="InterPro" id="IPR028651">
    <property type="entry name" value="ING_fam"/>
</dbReference>
<accession>A0A445ILR1</accession>
<evidence type="ECO:0000256" key="4">
    <source>
        <dbReference type="SAM" id="MobiDB-lite"/>
    </source>
</evidence>
<evidence type="ECO:0000313" key="7">
    <source>
        <dbReference type="Proteomes" id="UP000289340"/>
    </source>
</evidence>
<keyword evidence="1" id="KW-0156">Chromatin regulator</keyword>
<gene>
    <name evidence="6" type="ORF">D0Y65_026902</name>
</gene>
<evidence type="ECO:0000259" key="5">
    <source>
        <dbReference type="SMART" id="SM01408"/>
    </source>
</evidence>
<dbReference type="EMBL" id="QZWG01000010">
    <property type="protein sequence ID" value="RZB86981.1"/>
    <property type="molecule type" value="Genomic_DNA"/>
</dbReference>
<reference evidence="6 7" key="1">
    <citation type="submission" date="2018-09" db="EMBL/GenBank/DDBJ databases">
        <title>A high-quality reference genome of wild soybean provides a powerful tool to mine soybean genomes.</title>
        <authorList>
            <person name="Xie M."/>
            <person name="Chung C.Y.L."/>
            <person name="Li M.-W."/>
            <person name="Wong F.-L."/>
            <person name="Chan T.-F."/>
            <person name="Lam H.-M."/>
        </authorList>
    </citation>
    <scope>NUCLEOTIDE SEQUENCE [LARGE SCALE GENOMIC DNA]</scope>
    <source>
        <strain evidence="7">cv. W05</strain>
        <tissue evidence="6">Hypocotyl of etiolated seedlings</tissue>
    </source>
</reference>
<dbReference type="PANTHER" id="PTHR10333:SF103">
    <property type="entry name" value="INHIBITOR OF GROWTH PROTEIN 3"/>
    <property type="match status" value="1"/>
</dbReference>
<dbReference type="Pfam" id="PF12998">
    <property type="entry name" value="ING"/>
    <property type="match status" value="1"/>
</dbReference>
<proteinExistence type="predicted"/>
<dbReference type="GO" id="GO:0006325">
    <property type="term" value="P:chromatin organization"/>
    <property type="evidence" value="ECO:0007669"/>
    <property type="project" value="UniProtKB-KW"/>
</dbReference>
<keyword evidence="7" id="KW-1185">Reference proteome</keyword>
<evidence type="ECO:0000256" key="3">
    <source>
        <dbReference type="ARBA" id="ARBA00023163"/>
    </source>
</evidence>
<evidence type="ECO:0000313" key="6">
    <source>
        <dbReference type="EMBL" id="RZB86981.1"/>
    </source>
</evidence>
<feature type="region of interest" description="Disordered" evidence="4">
    <location>
        <begin position="123"/>
        <end position="149"/>
    </location>
</feature>
<organism evidence="6 7">
    <name type="scientific">Glycine soja</name>
    <name type="common">Wild soybean</name>
    <dbReference type="NCBI Taxonomy" id="3848"/>
    <lineage>
        <taxon>Eukaryota</taxon>
        <taxon>Viridiplantae</taxon>
        <taxon>Streptophyta</taxon>
        <taxon>Embryophyta</taxon>
        <taxon>Tracheophyta</taxon>
        <taxon>Spermatophyta</taxon>
        <taxon>Magnoliopsida</taxon>
        <taxon>eudicotyledons</taxon>
        <taxon>Gunneridae</taxon>
        <taxon>Pentapetalae</taxon>
        <taxon>rosids</taxon>
        <taxon>fabids</taxon>
        <taxon>Fabales</taxon>
        <taxon>Fabaceae</taxon>
        <taxon>Papilionoideae</taxon>
        <taxon>50 kb inversion clade</taxon>
        <taxon>NPAAA clade</taxon>
        <taxon>indigoferoid/millettioid clade</taxon>
        <taxon>Phaseoleae</taxon>
        <taxon>Glycine</taxon>
        <taxon>Glycine subgen. Soja</taxon>
    </lineage>
</organism>
<evidence type="ECO:0000256" key="1">
    <source>
        <dbReference type="ARBA" id="ARBA00022853"/>
    </source>
</evidence>
<dbReference type="InterPro" id="IPR024610">
    <property type="entry name" value="ING_N_histone-binding"/>
</dbReference>
<comment type="caution">
    <text evidence="6">The sequence shown here is derived from an EMBL/GenBank/DDBJ whole genome shotgun (WGS) entry which is preliminary data.</text>
</comment>
<dbReference type="CDD" id="cd17015">
    <property type="entry name" value="ING_plant"/>
    <property type="match status" value="1"/>
</dbReference>
<keyword evidence="2" id="KW-0805">Transcription regulation</keyword>
<dbReference type="Gene3D" id="6.10.140.1740">
    <property type="match status" value="1"/>
</dbReference>
<dbReference type="PANTHER" id="PTHR10333">
    <property type="entry name" value="INHIBITOR OF GROWTH PROTEIN"/>
    <property type="match status" value="1"/>
</dbReference>
<dbReference type="AlphaFoldDB" id="A0A445ILR1"/>